<name>A0A2P2K5J7_RHIMU</name>
<dbReference type="AlphaFoldDB" id="A0A2P2K5J7"/>
<organism evidence="1">
    <name type="scientific">Rhizophora mucronata</name>
    <name type="common">Asiatic mangrove</name>
    <dbReference type="NCBI Taxonomy" id="61149"/>
    <lineage>
        <taxon>Eukaryota</taxon>
        <taxon>Viridiplantae</taxon>
        <taxon>Streptophyta</taxon>
        <taxon>Embryophyta</taxon>
        <taxon>Tracheophyta</taxon>
        <taxon>Spermatophyta</taxon>
        <taxon>Magnoliopsida</taxon>
        <taxon>eudicotyledons</taxon>
        <taxon>Gunneridae</taxon>
        <taxon>Pentapetalae</taxon>
        <taxon>rosids</taxon>
        <taxon>fabids</taxon>
        <taxon>Malpighiales</taxon>
        <taxon>Rhizophoraceae</taxon>
        <taxon>Rhizophora</taxon>
    </lineage>
</organism>
<evidence type="ECO:0000313" key="1">
    <source>
        <dbReference type="EMBL" id="MBX01015.1"/>
    </source>
</evidence>
<proteinExistence type="predicted"/>
<dbReference type="PANTHER" id="PTHR35707:SF1">
    <property type="entry name" value="SPC7 KINETOCHORE PROTEIN DOMAIN-CONTAINING PROTEIN"/>
    <property type="match status" value="1"/>
</dbReference>
<dbReference type="EMBL" id="GGEC01020531">
    <property type="protein sequence ID" value="MBX01015.1"/>
    <property type="molecule type" value="Transcribed_RNA"/>
</dbReference>
<dbReference type="PANTHER" id="PTHR35707">
    <property type="entry name" value="OS06G0608100 PROTEIN"/>
    <property type="match status" value="1"/>
</dbReference>
<accession>A0A2P2K5J7</accession>
<protein>
    <submittedName>
        <fullName evidence="1">Uncharacterized protein</fullName>
    </submittedName>
</protein>
<sequence length="74" mass="8268">MKHFPNVDAFTAFTYVLKAETSKNYLGSRILAQETQITSSLLHNLLDVVEEVLLARVEIKNLVDATFHSSSGMI</sequence>
<reference evidence="1" key="1">
    <citation type="submission" date="2018-02" db="EMBL/GenBank/DDBJ databases">
        <title>Rhizophora mucronata_Transcriptome.</title>
        <authorList>
            <person name="Meera S.P."/>
            <person name="Sreeshan A."/>
            <person name="Augustine A."/>
        </authorList>
    </citation>
    <scope>NUCLEOTIDE SEQUENCE</scope>
    <source>
        <tissue evidence="1">Leaf</tissue>
    </source>
</reference>